<reference evidence="2" key="1">
    <citation type="journal article" date="2014" name="Int. J. Syst. Evol. Microbiol.">
        <title>Complete genome sequence of Corynebacterium casei LMG S-19264T (=DSM 44701T), isolated from a smear-ripened cheese.</title>
        <authorList>
            <consortium name="US DOE Joint Genome Institute (JGI-PGF)"/>
            <person name="Walter F."/>
            <person name="Albersmeier A."/>
            <person name="Kalinowski J."/>
            <person name="Ruckert C."/>
        </authorList>
    </citation>
    <scope>NUCLEOTIDE SEQUENCE</scope>
    <source>
        <strain evidence="2">CGMCC 4.5737</strain>
    </source>
</reference>
<keyword evidence="1" id="KW-0812">Transmembrane</keyword>
<comment type="caution">
    <text evidence="2">The sequence shown here is derived from an EMBL/GenBank/DDBJ whole genome shotgun (WGS) entry which is preliminary data.</text>
</comment>
<name>A0A8J3FUI2_9PSEU</name>
<dbReference type="EMBL" id="BMMK01000011">
    <property type="protein sequence ID" value="GGM55281.1"/>
    <property type="molecule type" value="Genomic_DNA"/>
</dbReference>
<keyword evidence="1" id="KW-1133">Transmembrane helix</keyword>
<evidence type="ECO:0000313" key="3">
    <source>
        <dbReference type="Proteomes" id="UP000637578"/>
    </source>
</evidence>
<evidence type="ECO:0000256" key="1">
    <source>
        <dbReference type="SAM" id="Phobius"/>
    </source>
</evidence>
<proteinExistence type="predicted"/>
<feature type="transmembrane region" description="Helical" evidence="1">
    <location>
        <begin position="12"/>
        <end position="34"/>
    </location>
</feature>
<keyword evidence="1" id="KW-0472">Membrane</keyword>
<evidence type="ECO:0000313" key="2">
    <source>
        <dbReference type="EMBL" id="GGM55281.1"/>
    </source>
</evidence>
<accession>A0A8J3FUI2</accession>
<dbReference type="AlphaFoldDB" id="A0A8J3FUI2"/>
<dbReference type="NCBIfam" id="TIGR04222">
    <property type="entry name" value="near_uncomplex"/>
    <property type="match status" value="1"/>
</dbReference>
<dbReference type="Proteomes" id="UP000637578">
    <property type="component" value="Unassembled WGS sequence"/>
</dbReference>
<organism evidence="2 3">
    <name type="scientific">Longimycelium tulufanense</name>
    <dbReference type="NCBI Taxonomy" id="907463"/>
    <lineage>
        <taxon>Bacteria</taxon>
        <taxon>Bacillati</taxon>
        <taxon>Actinomycetota</taxon>
        <taxon>Actinomycetes</taxon>
        <taxon>Pseudonocardiales</taxon>
        <taxon>Pseudonocardiaceae</taxon>
        <taxon>Longimycelium</taxon>
    </lineage>
</organism>
<keyword evidence="3" id="KW-1185">Reference proteome</keyword>
<dbReference type="RefSeq" id="WP_189057721.1">
    <property type="nucleotide sequence ID" value="NZ_BMMK01000011.1"/>
</dbReference>
<reference evidence="2" key="2">
    <citation type="submission" date="2020-09" db="EMBL/GenBank/DDBJ databases">
        <authorList>
            <person name="Sun Q."/>
            <person name="Zhou Y."/>
        </authorList>
    </citation>
    <scope>NUCLEOTIDE SEQUENCE</scope>
    <source>
        <strain evidence="2">CGMCC 4.5737</strain>
    </source>
</reference>
<sequence>MDEPWGVSDPKFLALYGAGLVVAMLWANLVHATLRRPSAGGNPRPLDVLELAHLSGGPRRVADTLLTRQFEIGTVRLGPGGWLRATGVPGSGDLDWKVLHGVPPPGRPARSLRDDLARDPSVRAIGERLVAWGLVVDPAAVGRVRAISALPLFALSGLGLLRWCAAMLNGRPSGVATVLLGVTVTAAAGLHRGRSRRLTLAGERIVDRARMLQRDGRLAVVAGPAMDPVLLCLSGVTGLVAVDGLVAHPDRTVATALADVARPRNRVATAFPRLPNRFLGWRRPGGTGASAAGNPGCGS</sequence>
<gene>
    <name evidence="2" type="ORF">GCM10012275_28020</name>
</gene>
<protein>
    <recommendedName>
        <fullName evidence="4">TIGR04222 domain-containing membrane protein</fullName>
    </recommendedName>
</protein>
<dbReference type="InterPro" id="IPR026467">
    <property type="entry name" value="Ser/Gly_Cys_C_dom"/>
</dbReference>
<evidence type="ECO:0008006" key="4">
    <source>
        <dbReference type="Google" id="ProtNLM"/>
    </source>
</evidence>